<protein>
    <submittedName>
        <fullName evidence="1">Uncharacterized protein</fullName>
    </submittedName>
</protein>
<proteinExistence type="predicted"/>
<evidence type="ECO:0000313" key="1">
    <source>
        <dbReference type="EMBL" id="MDQ0230184.1"/>
    </source>
</evidence>
<name>A0ABT9ZD48_9BACI</name>
<gene>
    <name evidence="1" type="ORF">J2S19_001436</name>
</gene>
<sequence>MINIQREASWSDKFRSYKVIVNEEEVGTIRQKETFQYPLKPGIHTLYLKIDWCRSEKFEFEIKEDETLNFQCGGLNGYQAFINLWYITFGRNKYLWMKQI</sequence>
<dbReference type="RefSeq" id="WP_307339095.1">
    <property type="nucleotide sequence ID" value="NZ_JAUSUD010000004.1"/>
</dbReference>
<evidence type="ECO:0000313" key="2">
    <source>
        <dbReference type="Proteomes" id="UP001234495"/>
    </source>
</evidence>
<keyword evidence="2" id="KW-1185">Reference proteome</keyword>
<organism evidence="1 2">
    <name type="scientific">Metabacillus malikii</name>
    <dbReference type="NCBI Taxonomy" id="1504265"/>
    <lineage>
        <taxon>Bacteria</taxon>
        <taxon>Bacillati</taxon>
        <taxon>Bacillota</taxon>
        <taxon>Bacilli</taxon>
        <taxon>Bacillales</taxon>
        <taxon>Bacillaceae</taxon>
        <taxon>Metabacillus</taxon>
    </lineage>
</organism>
<dbReference type="Proteomes" id="UP001234495">
    <property type="component" value="Unassembled WGS sequence"/>
</dbReference>
<dbReference type="EMBL" id="JAUSUD010000004">
    <property type="protein sequence ID" value="MDQ0230184.1"/>
    <property type="molecule type" value="Genomic_DNA"/>
</dbReference>
<reference evidence="1 2" key="1">
    <citation type="submission" date="2023-07" db="EMBL/GenBank/DDBJ databases">
        <title>Genomic Encyclopedia of Type Strains, Phase IV (KMG-IV): sequencing the most valuable type-strain genomes for metagenomic binning, comparative biology and taxonomic classification.</title>
        <authorList>
            <person name="Goeker M."/>
        </authorList>
    </citation>
    <scope>NUCLEOTIDE SEQUENCE [LARGE SCALE GENOMIC DNA]</scope>
    <source>
        <strain evidence="1 2">DSM 29005</strain>
    </source>
</reference>
<accession>A0ABT9ZD48</accession>
<comment type="caution">
    <text evidence="1">The sequence shown here is derived from an EMBL/GenBank/DDBJ whole genome shotgun (WGS) entry which is preliminary data.</text>
</comment>